<feature type="domain" description="Outer membrane protein beta-barrel" evidence="2">
    <location>
        <begin position="774"/>
        <end position="887"/>
    </location>
</feature>
<dbReference type="STRING" id="1513896.SAMN05660841_02118"/>
<keyword evidence="3" id="KW-0675">Receptor</keyword>
<sequence>MKIFIFSLLILIATNHVYGQHTLSGKIIDKSDNKPLTNASIVLLDQDSIMRYFTRADEDGKFLFNKLADSTYTLIVSYPKFELISRKVKLDNQTSLPPIALSSQANLIEEVVIQQRLPIRIKGDTLEYDAGSFETEKNAKLEDLLRRLPGLSVSGDGKITANGKSVSKVLIDGEEFFGYDPKIAIRNIRADAVDKVQVYERKSKEAELTGIDDGVREVTVNAVLKEEARNGIFGNIEALAGTADLFAANLFAAKFNRTERIGVTANTNNMGAGTGGREGSLRMNSQITGNPLSTSVGANYENQFFQKKVNFNGNYNFNTNSNSNERESFNKQLLPGDIVQESQSSSKTANSSDTHGVRSEIRYRIDSTSNMEISVGANFSNNYSRSESQNYTTENGKDFTNLGDTTNTNGQARSNDIRINYRKRLNKRGSSLNFHFNNSYNKNYSKSIVDQTTIYYVKGDTTILNQDRINNSNGNNISGQIQYSDRISNKINYSLGYNMSNSTNKTLVEAFNQRNSNNPVLDIEYSQDQKTVNTSHGMVANINYFTEKISVNLSNRTNFRDQSLTDDYRNIDLDRTFWDNDMNMNANYRISNRKNLGLNYQNNFNIPSFGQLQELQPQTNPLFVQKGNPDLKRSNNNSFRLNYNTMSLLKGTSWNMNADISFTTDPIVNQRIIDTATGVTTSSYINVLGKSSWRAGMNSNFNKPIFDRKAQLNIFSGLNYNNGFSFIKYGNDIKNQQYELNNEQTTSLSTGIGINEQDSKGLDYDFSWRISADNQRNSLQKEFNYTSFNTGASGLFKYFLPKKFNISSNINYSLDGPTKFYNKSLHQFYVNAEISKKLLKNESLTASLKGFDIFNTFNNTNRSSSESSFNESKQLMLTRYVLLGLKWDFNKNLGKKNNG</sequence>
<dbReference type="SUPFAM" id="SSF49464">
    <property type="entry name" value="Carboxypeptidase regulatory domain-like"/>
    <property type="match status" value="1"/>
</dbReference>
<protein>
    <submittedName>
        <fullName evidence="3">Outer membrane receptor proteins, mostly Fe transport</fullName>
    </submittedName>
</protein>
<keyword evidence="4" id="KW-1185">Reference proteome</keyword>
<dbReference type="AlphaFoldDB" id="A0A1T5DRK7"/>
<dbReference type="Pfam" id="PF13715">
    <property type="entry name" value="CarbopepD_reg_2"/>
    <property type="match status" value="1"/>
</dbReference>
<dbReference type="EMBL" id="FUZF01000008">
    <property type="protein sequence ID" value="SKB74324.1"/>
    <property type="molecule type" value="Genomic_DNA"/>
</dbReference>
<evidence type="ECO:0000256" key="1">
    <source>
        <dbReference type="SAM" id="MobiDB-lite"/>
    </source>
</evidence>
<name>A0A1T5DRK7_9SPHI</name>
<dbReference type="Pfam" id="PF14905">
    <property type="entry name" value="OMP_b-brl_3"/>
    <property type="match status" value="2"/>
</dbReference>
<organism evidence="3 4">
    <name type="scientific">Sphingobacterium nematocida</name>
    <dbReference type="NCBI Taxonomy" id="1513896"/>
    <lineage>
        <taxon>Bacteria</taxon>
        <taxon>Pseudomonadati</taxon>
        <taxon>Bacteroidota</taxon>
        <taxon>Sphingobacteriia</taxon>
        <taxon>Sphingobacteriales</taxon>
        <taxon>Sphingobacteriaceae</taxon>
        <taxon>Sphingobacterium</taxon>
    </lineage>
</organism>
<feature type="region of interest" description="Disordered" evidence="1">
    <location>
        <begin position="340"/>
        <end position="363"/>
    </location>
</feature>
<gene>
    <name evidence="3" type="ORF">SAMN05660841_02118</name>
</gene>
<dbReference type="InterPro" id="IPR008969">
    <property type="entry name" value="CarboxyPept-like_regulatory"/>
</dbReference>
<dbReference type="InterPro" id="IPR041700">
    <property type="entry name" value="OMP_b-brl_3"/>
</dbReference>
<evidence type="ECO:0000313" key="4">
    <source>
        <dbReference type="Proteomes" id="UP000190150"/>
    </source>
</evidence>
<reference evidence="4" key="1">
    <citation type="submission" date="2017-02" db="EMBL/GenBank/DDBJ databases">
        <authorList>
            <person name="Varghese N."/>
            <person name="Submissions S."/>
        </authorList>
    </citation>
    <scope>NUCLEOTIDE SEQUENCE [LARGE SCALE GENOMIC DNA]</scope>
    <source>
        <strain evidence="4">DSM 24091</strain>
    </source>
</reference>
<dbReference type="Proteomes" id="UP000190150">
    <property type="component" value="Unassembled WGS sequence"/>
</dbReference>
<dbReference type="SUPFAM" id="SSF56935">
    <property type="entry name" value="Porins"/>
    <property type="match status" value="1"/>
</dbReference>
<dbReference type="Gene3D" id="2.60.40.1120">
    <property type="entry name" value="Carboxypeptidase-like, regulatory domain"/>
    <property type="match status" value="1"/>
</dbReference>
<feature type="compositionally biased region" description="Polar residues" evidence="1">
    <location>
        <begin position="380"/>
        <end position="394"/>
    </location>
</feature>
<evidence type="ECO:0000313" key="3">
    <source>
        <dbReference type="EMBL" id="SKB74324.1"/>
    </source>
</evidence>
<dbReference type="OrthoDB" id="1086219at2"/>
<feature type="compositionally biased region" description="Polar residues" evidence="1">
    <location>
        <begin position="340"/>
        <end position="354"/>
    </location>
</feature>
<feature type="compositionally biased region" description="Polar residues" evidence="1">
    <location>
        <begin position="402"/>
        <end position="412"/>
    </location>
</feature>
<proteinExistence type="predicted"/>
<feature type="region of interest" description="Disordered" evidence="1">
    <location>
        <begin position="380"/>
        <end position="412"/>
    </location>
</feature>
<evidence type="ECO:0000259" key="2">
    <source>
        <dbReference type="Pfam" id="PF14905"/>
    </source>
</evidence>
<feature type="domain" description="Outer membrane protein beta-barrel" evidence="2">
    <location>
        <begin position="424"/>
        <end position="754"/>
    </location>
</feature>
<dbReference type="RefSeq" id="WP_079643054.1">
    <property type="nucleotide sequence ID" value="NZ_FUZF01000008.1"/>
</dbReference>
<accession>A0A1T5DRK7</accession>